<proteinExistence type="predicted"/>
<dbReference type="RefSeq" id="WP_167361220.1">
    <property type="nucleotide sequence ID" value="NZ_CP028290.1"/>
</dbReference>
<organism evidence="1 2">
    <name type="scientific">Paracidovorax cattleyae</name>
    <dbReference type="NCBI Taxonomy" id="80868"/>
    <lineage>
        <taxon>Bacteria</taxon>
        <taxon>Pseudomonadati</taxon>
        <taxon>Pseudomonadota</taxon>
        <taxon>Betaproteobacteria</taxon>
        <taxon>Burkholderiales</taxon>
        <taxon>Comamonadaceae</taxon>
        <taxon>Paracidovorax</taxon>
    </lineage>
</organism>
<sequence length="55" mass="6105">MTASPSDILAPHCGRKHGLTDGVRITGWCRNAAKWHPIDLAVRSEDHGPRTCEWP</sequence>
<keyword evidence="2" id="KW-1185">Reference proteome</keyword>
<name>A0A1H0QGA6_9BURK</name>
<dbReference type="AlphaFoldDB" id="A0A1H0QGA6"/>
<dbReference type="EMBL" id="FNJL01000008">
    <property type="protein sequence ID" value="SDP16367.1"/>
    <property type="molecule type" value="Genomic_DNA"/>
</dbReference>
<protein>
    <submittedName>
        <fullName evidence="1">Uncharacterized protein</fullName>
    </submittedName>
</protein>
<evidence type="ECO:0000313" key="2">
    <source>
        <dbReference type="Proteomes" id="UP000199317"/>
    </source>
</evidence>
<dbReference type="Proteomes" id="UP000199317">
    <property type="component" value="Unassembled WGS sequence"/>
</dbReference>
<gene>
    <name evidence="1" type="ORF">SAMN04489708_10896</name>
</gene>
<evidence type="ECO:0000313" key="1">
    <source>
        <dbReference type="EMBL" id="SDP16367.1"/>
    </source>
</evidence>
<accession>A0A1H0QGA6</accession>
<reference evidence="2" key="1">
    <citation type="submission" date="2016-10" db="EMBL/GenBank/DDBJ databases">
        <authorList>
            <person name="Varghese N."/>
            <person name="Submissions S."/>
        </authorList>
    </citation>
    <scope>NUCLEOTIDE SEQUENCE [LARGE SCALE GENOMIC DNA]</scope>
    <source>
        <strain evidence="2">DSM 17101</strain>
    </source>
</reference>